<name>A0A977KBB1_9CREN</name>
<dbReference type="Proteomes" id="UP001063698">
    <property type="component" value="Chromosome"/>
</dbReference>
<dbReference type="Pfam" id="PF00534">
    <property type="entry name" value="Glycos_transf_1"/>
    <property type="match status" value="1"/>
</dbReference>
<dbReference type="GO" id="GO:0006487">
    <property type="term" value="P:protein N-linked glycosylation"/>
    <property type="evidence" value="ECO:0007669"/>
    <property type="project" value="TreeGrafter"/>
</dbReference>
<evidence type="ECO:0000313" key="2">
    <source>
        <dbReference type="EMBL" id="UXD22482.1"/>
    </source>
</evidence>
<organism evidence="2 3">
    <name type="scientific">Ignicoccus pacificus DSM 13166</name>
    <dbReference type="NCBI Taxonomy" id="940294"/>
    <lineage>
        <taxon>Archaea</taxon>
        <taxon>Thermoproteota</taxon>
        <taxon>Thermoprotei</taxon>
        <taxon>Desulfurococcales</taxon>
        <taxon>Desulfurococcaceae</taxon>
        <taxon>Ignicoccus</taxon>
    </lineage>
</organism>
<accession>A0A977KBB1</accession>
<proteinExistence type="predicted"/>
<dbReference type="GO" id="GO:0004377">
    <property type="term" value="F:GDP-Man:Man(3)GlcNAc(2)-PP-Dol alpha-1,2-mannosyltransferase activity"/>
    <property type="evidence" value="ECO:0007669"/>
    <property type="project" value="InterPro"/>
</dbReference>
<dbReference type="KEGG" id="ipc:IPA_05365"/>
<dbReference type="InterPro" id="IPR038013">
    <property type="entry name" value="ALG11"/>
</dbReference>
<reference evidence="2" key="1">
    <citation type="submission" date="2013-11" db="EMBL/GenBank/DDBJ databases">
        <title>Comparative genomics of Ignicoccus.</title>
        <authorList>
            <person name="Podar M."/>
        </authorList>
    </citation>
    <scope>NUCLEOTIDE SEQUENCE</scope>
    <source>
        <strain evidence="2">DSM 13166</strain>
    </source>
</reference>
<dbReference type="InterPro" id="IPR001296">
    <property type="entry name" value="Glyco_trans_1"/>
</dbReference>
<dbReference type="EMBL" id="CP006868">
    <property type="protein sequence ID" value="UXD22482.1"/>
    <property type="molecule type" value="Genomic_DNA"/>
</dbReference>
<dbReference type="AlphaFoldDB" id="A0A977KBB1"/>
<gene>
    <name evidence="2" type="ORF">IPA_05365</name>
</gene>
<dbReference type="SUPFAM" id="SSF53756">
    <property type="entry name" value="UDP-Glycosyltransferase/glycogen phosphorylase"/>
    <property type="match status" value="1"/>
</dbReference>
<dbReference type="GO" id="GO:0016020">
    <property type="term" value="C:membrane"/>
    <property type="evidence" value="ECO:0007669"/>
    <property type="project" value="TreeGrafter"/>
</dbReference>
<keyword evidence="3" id="KW-1185">Reference proteome</keyword>
<dbReference type="PANTHER" id="PTHR45919">
    <property type="entry name" value="GDP-MAN:MAN(3)GLCNAC(2)-PP-DOL ALPHA-1,2-MANNOSYLTRANSFERASE"/>
    <property type="match status" value="1"/>
</dbReference>
<dbReference type="Gene3D" id="3.40.50.2000">
    <property type="entry name" value="Glycogen Phosphorylase B"/>
    <property type="match status" value="1"/>
</dbReference>
<evidence type="ECO:0000313" key="3">
    <source>
        <dbReference type="Proteomes" id="UP001063698"/>
    </source>
</evidence>
<protein>
    <recommendedName>
        <fullName evidence="1">Glycosyl transferase family 1 domain-containing protein</fullName>
    </recommendedName>
</protein>
<dbReference type="PANTHER" id="PTHR45919:SF1">
    <property type="entry name" value="GDP-MAN:MAN(3)GLCNAC(2)-PP-DOL ALPHA-1,2-MANNOSYLTRANSFERASE"/>
    <property type="match status" value="1"/>
</dbReference>
<sequence>MEIEALKVCVVHEYFDELGGAELVAISMLKVIKELGHEAMLFSASEVNAIEIKRKYGFSLDDIIVRSNLKTRYLTFSEKVLGLVGLGKAARMRRLLAVNHLILEAMRNGCNVIIETHSNVPTRADISYIHYPATRSVSESTNTVDKVYNTIVKVIAKMVSKRSAFVLANSTWTANKIYEDFSIIPLVLYPPARVEEFLELSNKKKENIIITVSRFSPEKRLEEVIRIAKDLKEFTFYIVGSASEDSKYLRKLRNLKESMEVNNLELKPNLSFDELKELIGRAKYYLHPPLVEHFGIAIVEAMAAGAIPFVLKDGGAWFDIVAPISRELGYSDIHEVIDKVRFLERDHERYSKLKESCVTHSKKFSFDAFKSSFSKTLNHIMRVKFLKSIMQVENS</sequence>
<feature type="domain" description="Glycosyl transferase family 1" evidence="1">
    <location>
        <begin position="200"/>
        <end position="354"/>
    </location>
</feature>
<evidence type="ECO:0000259" key="1">
    <source>
        <dbReference type="Pfam" id="PF00534"/>
    </source>
</evidence>